<organism evidence="3 4">
    <name type="scientific">Macrolepiota fuliginosa MF-IS2</name>
    <dbReference type="NCBI Taxonomy" id="1400762"/>
    <lineage>
        <taxon>Eukaryota</taxon>
        <taxon>Fungi</taxon>
        <taxon>Dikarya</taxon>
        <taxon>Basidiomycota</taxon>
        <taxon>Agaricomycotina</taxon>
        <taxon>Agaricomycetes</taxon>
        <taxon>Agaricomycetidae</taxon>
        <taxon>Agaricales</taxon>
        <taxon>Agaricineae</taxon>
        <taxon>Agaricaceae</taxon>
        <taxon>Macrolepiota</taxon>
    </lineage>
</organism>
<keyword evidence="2" id="KW-0812">Transmembrane</keyword>
<dbReference type="Proteomes" id="UP000807342">
    <property type="component" value="Unassembled WGS sequence"/>
</dbReference>
<evidence type="ECO:0000313" key="4">
    <source>
        <dbReference type="Proteomes" id="UP000807342"/>
    </source>
</evidence>
<keyword evidence="2" id="KW-0472">Membrane</keyword>
<evidence type="ECO:0000256" key="1">
    <source>
        <dbReference type="SAM" id="MobiDB-lite"/>
    </source>
</evidence>
<protein>
    <submittedName>
        <fullName evidence="3">Uncharacterized protein</fullName>
    </submittedName>
</protein>
<dbReference type="EMBL" id="MU151052">
    <property type="protein sequence ID" value="KAF9454716.1"/>
    <property type="molecule type" value="Genomic_DNA"/>
</dbReference>
<accession>A0A9P6C747</accession>
<proteinExistence type="predicted"/>
<feature type="transmembrane region" description="Helical" evidence="2">
    <location>
        <begin position="27"/>
        <end position="52"/>
    </location>
</feature>
<sequence length="236" mass="26725">MSAAPDQPTQEPKPKDSAWGGSAGSNLYLATFLATLFLLLFGSCCIVIRSYMMRRRYRRHLQDIFAAENPGGPHGRCKCRKRRPKFHDRWIARAGSPNWGDIMPLSLRVVFGKRSSKPEDPKPEAKSEPRRLGIKSWRPPVRPSNIRPESAEQTSAVAKFEIAQVSVLIEMPSLERSTLYGRPSSHLKSVDGDDDEAETLPELVIGYARCHKHWWMDEIPDIASPKDQSNNNHRPQ</sequence>
<evidence type="ECO:0000256" key="2">
    <source>
        <dbReference type="SAM" id="Phobius"/>
    </source>
</evidence>
<reference evidence="3" key="1">
    <citation type="submission" date="2020-11" db="EMBL/GenBank/DDBJ databases">
        <authorList>
            <consortium name="DOE Joint Genome Institute"/>
            <person name="Ahrendt S."/>
            <person name="Riley R."/>
            <person name="Andreopoulos W."/>
            <person name="Labutti K."/>
            <person name="Pangilinan J."/>
            <person name="Ruiz-Duenas F.J."/>
            <person name="Barrasa J.M."/>
            <person name="Sanchez-Garcia M."/>
            <person name="Camarero S."/>
            <person name="Miyauchi S."/>
            <person name="Serrano A."/>
            <person name="Linde D."/>
            <person name="Babiker R."/>
            <person name="Drula E."/>
            <person name="Ayuso-Fernandez I."/>
            <person name="Pacheco R."/>
            <person name="Padilla G."/>
            <person name="Ferreira P."/>
            <person name="Barriuso J."/>
            <person name="Kellner H."/>
            <person name="Castanera R."/>
            <person name="Alfaro M."/>
            <person name="Ramirez L."/>
            <person name="Pisabarro A.G."/>
            <person name="Kuo A."/>
            <person name="Tritt A."/>
            <person name="Lipzen A."/>
            <person name="He G."/>
            <person name="Yan M."/>
            <person name="Ng V."/>
            <person name="Cullen D."/>
            <person name="Martin F."/>
            <person name="Rosso M.-N."/>
            <person name="Henrissat B."/>
            <person name="Hibbett D."/>
            <person name="Martinez A.T."/>
            <person name="Grigoriev I.V."/>
        </authorList>
    </citation>
    <scope>NUCLEOTIDE SEQUENCE</scope>
    <source>
        <strain evidence="3">MF-IS2</strain>
    </source>
</reference>
<name>A0A9P6C747_9AGAR</name>
<dbReference type="AlphaFoldDB" id="A0A9P6C747"/>
<comment type="caution">
    <text evidence="3">The sequence shown here is derived from an EMBL/GenBank/DDBJ whole genome shotgun (WGS) entry which is preliminary data.</text>
</comment>
<feature type="compositionally biased region" description="Basic and acidic residues" evidence="1">
    <location>
        <begin position="116"/>
        <end position="131"/>
    </location>
</feature>
<keyword evidence="2" id="KW-1133">Transmembrane helix</keyword>
<gene>
    <name evidence="3" type="ORF">P691DRAFT_191903</name>
</gene>
<dbReference type="OrthoDB" id="3047156at2759"/>
<feature type="region of interest" description="Disordered" evidence="1">
    <location>
        <begin position="114"/>
        <end position="154"/>
    </location>
</feature>
<keyword evidence="4" id="KW-1185">Reference proteome</keyword>
<evidence type="ECO:0000313" key="3">
    <source>
        <dbReference type="EMBL" id="KAF9454716.1"/>
    </source>
</evidence>